<dbReference type="SUPFAM" id="SSF55031">
    <property type="entry name" value="Bacterial exopeptidase dimerisation domain"/>
    <property type="match status" value="1"/>
</dbReference>
<keyword evidence="6" id="KW-1185">Reference proteome</keyword>
<dbReference type="InterPro" id="IPR036264">
    <property type="entry name" value="Bact_exopeptidase_dim_dom"/>
</dbReference>
<dbReference type="PANTHER" id="PTHR11014">
    <property type="entry name" value="PEPTIDASE M20 FAMILY MEMBER"/>
    <property type="match status" value="1"/>
</dbReference>
<dbReference type="GO" id="GO:0016787">
    <property type="term" value="F:hydrolase activity"/>
    <property type="evidence" value="ECO:0007669"/>
    <property type="project" value="UniProtKB-KW"/>
</dbReference>
<feature type="chain" id="PRO_5021305980" evidence="3">
    <location>
        <begin position="21"/>
        <end position="442"/>
    </location>
</feature>
<accession>A0A502FZT5</accession>
<name>A0A502FZT5_9SPHN</name>
<dbReference type="PIRSF" id="PIRSF005962">
    <property type="entry name" value="Pept_M20D_amidohydro"/>
    <property type="match status" value="1"/>
</dbReference>
<dbReference type="InterPro" id="IPR011650">
    <property type="entry name" value="Peptidase_M20_dimer"/>
</dbReference>
<evidence type="ECO:0000256" key="1">
    <source>
        <dbReference type="ARBA" id="ARBA00022801"/>
    </source>
</evidence>
<feature type="domain" description="Peptidase M20 dimerisation" evidence="4">
    <location>
        <begin position="217"/>
        <end position="315"/>
    </location>
</feature>
<dbReference type="InterPro" id="IPR002933">
    <property type="entry name" value="Peptidase_M20"/>
</dbReference>
<dbReference type="SUPFAM" id="SSF53187">
    <property type="entry name" value="Zn-dependent exopeptidases"/>
    <property type="match status" value="1"/>
</dbReference>
<feature type="binding site" evidence="2">
    <location>
        <position position="174"/>
    </location>
    <ligand>
        <name>Mn(2+)</name>
        <dbReference type="ChEBI" id="CHEBI:29035"/>
        <label>2</label>
    </ligand>
</feature>
<gene>
    <name evidence="5" type="ORF">EAH76_10640</name>
</gene>
<dbReference type="Pfam" id="PF07687">
    <property type="entry name" value="M20_dimer"/>
    <property type="match status" value="1"/>
</dbReference>
<dbReference type="OrthoDB" id="9777385at2"/>
<comment type="caution">
    <text evidence="5">The sequence shown here is derived from an EMBL/GenBank/DDBJ whole genome shotgun (WGS) entry which is preliminary data.</text>
</comment>
<reference evidence="5 6" key="1">
    <citation type="journal article" date="2019" name="Environ. Microbiol.">
        <title>Species interactions and distinct microbial communities in high Arctic permafrost affected cryosols are associated with the CH4 and CO2 gas fluxes.</title>
        <authorList>
            <person name="Altshuler I."/>
            <person name="Hamel J."/>
            <person name="Turney S."/>
            <person name="Magnuson E."/>
            <person name="Levesque R."/>
            <person name="Greer C."/>
            <person name="Whyte L.G."/>
        </authorList>
    </citation>
    <scope>NUCLEOTIDE SEQUENCE [LARGE SCALE GENOMIC DNA]</scope>
    <source>
        <strain evidence="5 6">E6.1</strain>
    </source>
</reference>
<evidence type="ECO:0000256" key="3">
    <source>
        <dbReference type="SAM" id="SignalP"/>
    </source>
</evidence>
<evidence type="ECO:0000313" key="6">
    <source>
        <dbReference type="Proteomes" id="UP000319931"/>
    </source>
</evidence>
<dbReference type="GO" id="GO:0046872">
    <property type="term" value="F:metal ion binding"/>
    <property type="evidence" value="ECO:0007669"/>
    <property type="project" value="UniProtKB-KW"/>
</dbReference>
<feature type="signal peptide" evidence="3">
    <location>
        <begin position="1"/>
        <end position="20"/>
    </location>
</feature>
<feature type="binding site" evidence="2">
    <location>
        <position position="413"/>
    </location>
    <ligand>
        <name>Mn(2+)</name>
        <dbReference type="ChEBI" id="CHEBI:29035"/>
        <label>2</label>
    </ligand>
</feature>
<dbReference type="NCBIfam" id="TIGR01891">
    <property type="entry name" value="amidohydrolases"/>
    <property type="match status" value="1"/>
</dbReference>
<dbReference type="PANTHER" id="PTHR11014:SF63">
    <property type="entry name" value="METALLOPEPTIDASE, PUTATIVE (AFU_ORTHOLOGUE AFUA_6G09600)-RELATED"/>
    <property type="match status" value="1"/>
</dbReference>
<dbReference type="EMBL" id="RCZC01000002">
    <property type="protein sequence ID" value="TPG55025.1"/>
    <property type="molecule type" value="Genomic_DNA"/>
</dbReference>
<evidence type="ECO:0000256" key="2">
    <source>
        <dbReference type="PIRSR" id="PIRSR005962-1"/>
    </source>
</evidence>
<keyword evidence="2" id="KW-0464">Manganese</keyword>
<keyword evidence="1 5" id="KW-0378">Hydrolase</keyword>
<dbReference type="RefSeq" id="WP_140850161.1">
    <property type="nucleotide sequence ID" value="NZ_RCZC01000002.1"/>
</dbReference>
<proteinExistence type="predicted"/>
<dbReference type="AlphaFoldDB" id="A0A502FZT5"/>
<protein>
    <submittedName>
        <fullName evidence="5">Amidohydrolase</fullName>
    </submittedName>
</protein>
<keyword evidence="2" id="KW-0479">Metal-binding</keyword>
<evidence type="ECO:0000259" key="4">
    <source>
        <dbReference type="Pfam" id="PF07687"/>
    </source>
</evidence>
<dbReference type="InterPro" id="IPR017439">
    <property type="entry name" value="Amidohydrolase"/>
</dbReference>
<feature type="binding site" evidence="2">
    <location>
        <position position="140"/>
    </location>
    <ligand>
        <name>Mn(2+)</name>
        <dbReference type="ChEBI" id="CHEBI:29035"/>
        <label>2</label>
    </ligand>
</feature>
<organism evidence="5 6">
    <name type="scientific">Sphingomonas glacialis</name>
    <dbReference type="NCBI Taxonomy" id="658225"/>
    <lineage>
        <taxon>Bacteria</taxon>
        <taxon>Pseudomonadati</taxon>
        <taxon>Pseudomonadota</taxon>
        <taxon>Alphaproteobacteria</taxon>
        <taxon>Sphingomonadales</taxon>
        <taxon>Sphingomonadaceae</taxon>
        <taxon>Sphingomonas</taxon>
    </lineage>
</organism>
<feature type="binding site" evidence="2">
    <location>
        <position position="138"/>
    </location>
    <ligand>
        <name>Mn(2+)</name>
        <dbReference type="ChEBI" id="CHEBI:29035"/>
        <label>2</label>
    </ligand>
</feature>
<dbReference type="Proteomes" id="UP000319931">
    <property type="component" value="Unassembled WGS sequence"/>
</dbReference>
<dbReference type="Gene3D" id="3.30.70.360">
    <property type="match status" value="1"/>
</dbReference>
<sequence length="442" mass="46609">MTRFILGLLSCCALSTAAAAQPIDPAAARVEIDAQIAKTWPQLEALYKDIHQHPELGMHEQRTAALLAAKMRTLGFMVTEKVGGTGVVAIFKNGDGPVVMVRTELDGLPMEEKTGLPYASRVQTLGDDGKQTFVAMSCGHDNHMAWWLGSAQALLAMKARWHGTLMFVAQPAEELVKGAKAMIDDGLFTRFAKPDIGFAAHVGNGPAGEVVIKDGVATSNSDSVEVIFHGRGAHGSMPAASIDPIVMGAHFVSDVQTVISRQKDPNAFGVVTVGSFQAGSVGNIIPDTADLKLSLRSYTPEVRKLLLDGVKRTADAAAAMALAPAPEVNWLHGTTSVVNDHALSSKAFDALTAAGGSDTIVWQPATAPGWTASEDYSAFIEAGVPSVYFSIGGYDPAVIAKDTANHLPVPSNHSPFFAPDYTRAIPTGIRTLSLATLTALTR</sequence>
<feature type="binding site" evidence="2">
    <location>
        <position position="201"/>
    </location>
    <ligand>
        <name>Mn(2+)</name>
        <dbReference type="ChEBI" id="CHEBI:29035"/>
        <label>2</label>
    </ligand>
</feature>
<keyword evidence="3" id="KW-0732">Signal</keyword>
<dbReference type="Pfam" id="PF01546">
    <property type="entry name" value="Peptidase_M20"/>
    <property type="match status" value="1"/>
</dbReference>
<comment type="cofactor">
    <cofactor evidence="2">
        <name>Mn(2+)</name>
        <dbReference type="ChEBI" id="CHEBI:29035"/>
    </cofactor>
    <text evidence="2">The Mn(2+) ion enhances activity.</text>
</comment>
<dbReference type="Gene3D" id="3.40.630.10">
    <property type="entry name" value="Zn peptidases"/>
    <property type="match status" value="1"/>
</dbReference>
<evidence type="ECO:0000313" key="5">
    <source>
        <dbReference type="EMBL" id="TPG55025.1"/>
    </source>
</evidence>